<evidence type="ECO:0000313" key="4">
    <source>
        <dbReference type="Proteomes" id="UP001501577"/>
    </source>
</evidence>
<reference evidence="3 4" key="1">
    <citation type="journal article" date="2019" name="Int. J. Syst. Evol. Microbiol.">
        <title>The Global Catalogue of Microorganisms (GCM) 10K type strain sequencing project: providing services to taxonomists for standard genome sequencing and annotation.</title>
        <authorList>
            <consortium name="The Broad Institute Genomics Platform"/>
            <consortium name="The Broad Institute Genome Sequencing Center for Infectious Disease"/>
            <person name="Wu L."/>
            <person name="Ma J."/>
        </authorList>
    </citation>
    <scope>NUCLEOTIDE SEQUENCE [LARGE SCALE GENOMIC DNA]</scope>
    <source>
        <strain evidence="3 4">JCM 8736</strain>
    </source>
</reference>
<evidence type="ECO:0008006" key="5">
    <source>
        <dbReference type="Google" id="ProtNLM"/>
    </source>
</evidence>
<keyword evidence="2" id="KW-0472">Membrane</keyword>
<dbReference type="InterPro" id="IPR049982">
    <property type="entry name" value="EF0163-like"/>
</dbReference>
<organism evidence="3 4">
    <name type="scientific">Tetragenococcus solitarius</name>
    <dbReference type="NCBI Taxonomy" id="71453"/>
    <lineage>
        <taxon>Bacteria</taxon>
        <taxon>Bacillati</taxon>
        <taxon>Bacillota</taxon>
        <taxon>Bacilli</taxon>
        <taxon>Lactobacillales</taxon>
        <taxon>Enterococcaceae</taxon>
        <taxon>Tetragenococcus</taxon>
    </lineage>
</organism>
<proteinExistence type="predicted"/>
<gene>
    <name evidence="3" type="ORF">GCM10019998_20160</name>
</gene>
<keyword evidence="4" id="KW-1185">Reference proteome</keyword>
<accession>A0ABN3YDY0</accession>
<sequence>MKKQYILLWLAGIILFIVSVLYLLNLSQRNDDFFLEETTETANEVTNTTTSSSNGQADEVATLLADFGDDWLNFSNTTERNQKLEKYMTEEAIENNQPETKEKESTGEITSITQDIEHPQKYILLGEKTTQGKTKEVILEVELTSDPSPKINHLESSYKK</sequence>
<keyword evidence="2" id="KW-0812">Transmembrane</keyword>
<name>A0ABN3YDY0_9ENTE</name>
<evidence type="ECO:0000256" key="2">
    <source>
        <dbReference type="SAM" id="Phobius"/>
    </source>
</evidence>
<protein>
    <recommendedName>
        <fullName evidence="5">DUF5067 domain-containing protein</fullName>
    </recommendedName>
</protein>
<evidence type="ECO:0000313" key="3">
    <source>
        <dbReference type="EMBL" id="GAA3023491.1"/>
    </source>
</evidence>
<keyword evidence="2" id="KW-1133">Transmembrane helix</keyword>
<dbReference type="NCBIfam" id="NF042930">
    <property type="entry name" value="EF0163_fam"/>
    <property type="match status" value="1"/>
</dbReference>
<comment type="caution">
    <text evidence="3">The sequence shown here is derived from an EMBL/GenBank/DDBJ whole genome shotgun (WGS) entry which is preliminary data.</text>
</comment>
<feature type="region of interest" description="Disordered" evidence="1">
    <location>
        <begin position="91"/>
        <end position="114"/>
    </location>
</feature>
<dbReference type="EMBL" id="BAAAXQ010000066">
    <property type="protein sequence ID" value="GAA3023491.1"/>
    <property type="molecule type" value="Genomic_DNA"/>
</dbReference>
<dbReference type="Proteomes" id="UP001501577">
    <property type="component" value="Unassembled WGS sequence"/>
</dbReference>
<feature type="transmembrane region" description="Helical" evidence="2">
    <location>
        <begin position="6"/>
        <end position="24"/>
    </location>
</feature>
<evidence type="ECO:0000256" key="1">
    <source>
        <dbReference type="SAM" id="MobiDB-lite"/>
    </source>
</evidence>
<dbReference type="RefSeq" id="WP_068710701.1">
    <property type="nucleotide sequence ID" value="NZ_BAAAXQ010000066.1"/>
</dbReference>